<sequence>MVKPKKERFFKEVYNGTEIIRLLEVFFNVKKNTLTNSVDVTTAVKNRNCENEQHTTNETSNLESASVSYDTFSEKAGSKTNMRTMVGESEAVEVYTKLLSELPARADDHMGCDVEKSSHSSDEYENSKVNVGNEKDIVTRCQKTEVESNSDGNLPEESSKPPEQGLEEEKVAIVPATINAKETSSQCHHADDSDESDFVEHDVKVCDICGDAGREDLLAICCRCIDGAEHTYCMKEMIDEIPEGDWLCEECKLVEENKNTNRQKDGTEAGAEKEQYSGQADREFASIFKPDTKGLSVEESRTGKDHSVMKASGKRRAEELESSSAVKKQALEMIIGSPRTSSPSKLHAPTDSSTKDVDRGKVKSSHQFSSDSLFGNEAPEAARSPATRPRLQSLRGAFIKSNSFNIPNARSKTKLVDEIVLQRQKSTKERASHDTVVAREMGKSLSFRSTNLGRLGTSGSKVKMLSPKASRVQDLKSLKNKKERIFERNNSVKLPSVGNSSTSNSAALTPKVEKLLVSRSEATPVSSACNSEVKPLKGDNKMIAGLKSTNRSATGAEVPVSLGPVNKQLPSSPPGVGTATSSGIISSLEQKSVTLKDDNSSKLAMSRESTSLADGIKETTTTSHLGPGLIPGMSAVSGQNHKHVGHSAQIHTADRPLSLGLNASATRSSKEVKNRDNKLKAAIEAALLKKPGIYRKNKVSDQSDEPSVSSMNNEVAFVDRVTHSRNVGNLTPAEVLTDQQGQVSRSSNADNSKQSNGKHFTTELSSHDAVALSSLSKIPAIPDHEYIWQGSFEISRSGRTAEFWDGLQAHLSTSASPRVFEAVNNLPHKILLNGVSRISAWPAQFENSGAKEDNIALYFFAKDVESYEKSYQVLLDDMIRGDLALIGSINGVELLIFPSNQLPEKSHRWNMLFFLWGVLRGKKKNSLHQVPDDPEKNCIVASAISTDKTSSVEDVCSLGSIDKEHVDSEYMGNVKLPTSSLERAIDSVNVVPFSSGEIVSFKPVTDGNISVVLTKNDNQDTVNKSPEIDQGPILTQVPSEELNHLKIEPRKRAFVDLTEDADTDEINVWHDAIVSKKQKSDGLLYGQNSLNTDCGTKENSNGERYFFPVDPRCEVKDAAGSFIPFIGPSFPVRVRTPNLNLALGAELDEEEIPSSSLCLVGGSEQRMMTKKDEEEDVLSSLSLSLSFSGGNKDEEDKRKSSSMLLFRDK</sequence>
<proteinExistence type="predicted"/>
<evidence type="ECO:0000313" key="2">
    <source>
        <dbReference type="Proteomes" id="UP001055879"/>
    </source>
</evidence>
<accession>A0ACB9EEY8</accession>
<protein>
    <submittedName>
        <fullName evidence="1">Uncharacterized protein</fullName>
    </submittedName>
</protein>
<reference evidence="2" key="1">
    <citation type="journal article" date="2022" name="Mol. Ecol. Resour.">
        <title>The genomes of chicory, endive, great burdock and yacon provide insights into Asteraceae palaeo-polyploidization history and plant inulin production.</title>
        <authorList>
            <person name="Fan W."/>
            <person name="Wang S."/>
            <person name="Wang H."/>
            <person name="Wang A."/>
            <person name="Jiang F."/>
            <person name="Liu H."/>
            <person name="Zhao H."/>
            <person name="Xu D."/>
            <person name="Zhang Y."/>
        </authorList>
    </citation>
    <scope>NUCLEOTIDE SEQUENCE [LARGE SCALE GENOMIC DNA]</scope>
    <source>
        <strain evidence="2">cv. Niubang</strain>
    </source>
</reference>
<reference evidence="1 2" key="2">
    <citation type="journal article" date="2022" name="Mol. Ecol. Resour.">
        <title>The genomes of chicory, endive, great burdock and yacon provide insights into Asteraceae paleo-polyploidization history and plant inulin production.</title>
        <authorList>
            <person name="Fan W."/>
            <person name="Wang S."/>
            <person name="Wang H."/>
            <person name="Wang A."/>
            <person name="Jiang F."/>
            <person name="Liu H."/>
            <person name="Zhao H."/>
            <person name="Xu D."/>
            <person name="Zhang Y."/>
        </authorList>
    </citation>
    <scope>NUCLEOTIDE SEQUENCE [LARGE SCALE GENOMIC DNA]</scope>
    <source>
        <strain evidence="2">cv. Niubang</strain>
    </source>
</reference>
<comment type="caution">
    <text evidence="1">The sequence shown here is derived from an EMBL/GenBank/DDBJ whole genome shotgun (WGS) entry which is preliminary data.</text>
</comment>
<organism evidence="1 2">
    <name type="scientific">Arctium lappa</name>
    <name type="common">Greater burdock</name>
    <name type="synonym">Lappa major</name>
    <dbReference type="NCBI Taxonomy" id="4217"/>
    <lineage>
        <taxon>Eukaryota</taxon>
        <taxon>Viridiplantae</taxon>
        <taxon>Streptophyta</taxon>
        <taxon>Embryophyta</taxon>
        <taxon>Tracheophyta</taxon>
        <taxon>Spermatophyta</taxon>
        <taxon>Magnoliopsida</taxon>
        <taxon>eudicotyledons</taxon>
        <taxon>Gunneridae</taxon>
        <taxon>Pentapetalae</taxon>
        <taxon>asterids</taxon>
        <taxon>campanulids</taxon>
        <taxon>Asterales</taxon>
        <taxon>Asteraceae</taxon>
        <taxon>Carduoideae</taxon>
        <taxon>Cardueae</taxon>
        <taxon>Arctiinae</taxon>
        <taxon>Arctium</taxon>
    </lineage>
</organism>
<evidence type="ECO:0000313" key="1">
    <source>
        <dbReference type="EMBL" id="KAI3757016.1"/>
    </source>
</evidence>
<keyword evidence="2" id="KW-1185">Reference proteome</keyword>
<dbReference type="Proteomes" id="UP001055879">
    <property type="component" value="Linkage Group LG02"/>
</dbReference>
<dbReference type="EMBL" id="CM042048">
    <property type="protein sequence ID" value="KAI3757016.1"/>
    <property type="molecule type" value="Genomic_DNA"/>
</dbReference>
<name>A0ACB9EEY8_ARCLA</name>
<gene>
    <name evidence="1" type="ORF">L6452_04549</name>
</gene>